<keyword evidence="2" id="KW-1185">Reference proteome</keyword>
<organism evidence="1 2">
    <name type="scientific">Trichoglossum hirsutum</name>
    <dbReference type="NCBI Taxonomy" id="265104"/>
    <lineage>
        <taxon>Eukaryota</taxon>
        <taxon>Fungi</taxon>
        <taxon>Dikarya</taxon>
        <taxon>Ascomycota</taxon>
        <taxon>Pezizomycotina</taxon>
        <taxon>Geoglossomycetes</taxon>
        <taxon>Geoglossales</taxon>
        <taxon>Geoglossaceae</taxon>
        <taxon>Trichoglossum</taxon>
    </lineage>
</organism>
<protein>
    <submittedName>
        <fullName evidence="1">Uncharacterized protein</fullName>
    </submittedName>
</protein>
<comment type="caution">
    <text evidence="1">The sequence shown here is derived from an EMBL/GenBank/DDBJ whole genome shotgun (WGS) entry which is preliminary data.</text>
</comment>
<accession>A0A9P8LE59</accession>
<evidence type="ECO:0000313" key="2">
    <source>
        <dbReference type="Proteomes" id="UP000750711"/>
    </source>
</evidence>
<proteinExistence type="predicted"/>
<evidence type="ECO:0000313" key="1">
    <source>
        <dbReference type="EMBL" id="KAH0562304.1"/>
    </source>
</evidence>
<reference evidence="1" key="1">
    <citation type="submission" date="2021-03" db="EMBL/GenBank/DDBJ databases">
        <title>Comparative genomics and phylogenomic investigation of the class Geoglossomycetes provide insights into ecological specialization and systematics.</title>
        <authorList>
            <person name="Melie T."/>
            <person name="Pirro S."/>
            <person name="Miller A.N."/>
            <person name="Quandt A."/>
        </authorList>
    </citation>
    <scope>NUCLEOTIDE SEQUENCE</scope>
    <source>
        <strain evidence="1">CAQ_001_2017</strain>
    </source>
</reference>
<sequence>MNEISGEFGVVEFLVELDPGHDVFEDKALFSLLSSGKKAKLAFGFTHEHGRGRAFLMLLEGCPSLRLENMVYEINRNDSEPDPLPMVLTPHDLWPQQALFLNSIDLLTCGERRTLSLRLSFGLTRLPERRIGVIPAREEDEDEKELTIVESVDFMRKKIGEHPLKHAVNT</sequence>
<dbReference type="Proteomes" id="UP000750711">
    <property type="component" value="Unassembled WGS sequence"/>
</dbReference>
<name>A0A9P8LE59_9PEZI</name>
<gene>
    <name evidence="1" type="ORF">GP486_002998</name>
</gene>
<dbReference type="AlphaFoldDB" id="A0A9P8LE59"/>
<dbReference type="EMBL" id="JAGHQM010000373">
    <property type="protein sequence ID" value="KAH0562304.1"/>
    <property type="molecule type" value="Genomic_DNA"/>
</dbReference>